<dbReference type="EMBL" id="JAUTXU010000074">
    <property type="protein sequence ID" value="KAK3711650.1"/>
    <property type="molecule type" value="Genomic_DNA"/>
</dbReference>
<accession>A0ACC3N9A0</accession>
<name>A0ACC3N9A0_9PEZI</name>
<evidence type="ECO:0000313" key="2">
    <source>
        <dbReference type="Proteomes" id="UP001281147"/>
    </source>
</evidence>
<gene>
    <name evidence="1" type="ORF">LTR37_009426</name>
</gene>
<proteinExistence type="predicted"/>
<organism evidence="1 2">
    <name type="scientific">Vermiconidia calcicola</name>
    <dbReference type="NCBI Taxonomy" id="1690605"/>
    <lineage>
        <taxon>Eukaryota</taxon>
        <taxon>Fungi</taxon>
        <taxon>Dikarya</taxon>
        <taxon>Ascomycota</taxon>
        <taxon>Pezizomycotina</taxon>
        <taxon>Dothideomycetes</taxon>
        <taxon>Dothideomycetidae</taxon>
        <taxon>Mycosphaerellales</taxon>
        <taxon>Extremaceae</taxon>
        <taxon>Vermiconidia</taxon>
    </lineage>
</organism>
<evidence type="ECO:0000313" key="1">
    <source>
        <dbReference type="EMBL" id="KAK3711650.1"/>
    </source>
</evidence>
<sequence>MDLSRFLQLTLLLALASITTTAPTSRDERREPTRITWFGERPAFSPNGSTLAFMSKSYGDAFSYDIETGRISLITQYPNQGYLRVQYMPNGDLFLIGAREFEDFAITREEDMEMWILKPGSLEPVALGQKIFEGVAISYQNSHIAWANTAGQYPDQIAENETIIYEADIRYNATGYPSLENKREVIREYAPECLAEPQDFRKDDTELIYNCYRITEESRVADVRGVNVDTGEVTIYRNVSMEYNEVEGIYPGGEYTTVESAHDQEDPDDNYAIEVWRLKLEPNSQDFVRLTWLSDNPGDKAGNPVVSPDGKYMSFSLGKALDEPPGAGYGLFLLELDEP</sequence>
<reference evidence="1" key="1">
    <citation type="submission" date="2023-07" db="EMBL/GenBank/DDBJ databases">
        <title>Black Yeasts Isolated from many extreme environments.</title>
        <authorList>
            <person name="Coleine C."/>
            <person name="Stajich J.E."/>
            <person name="Selbmann L."/>
        </authorList>
    </citation>
    <scope>NUCLEOTIDE SEQUENCE</scope>
    <source>
        <strain evidence="1">CCFEE 5714</strain>
    </source>
</reference>
<protein>
    <submittedName>
        <fullName evidence="1">Uncharacterized protein</fullName>
    </submittedName>
</protein>
<comment type="caution">
    <text evidence="1">The sequence shown here is derived from an EMBL/GenBank/DDBJ whole genome shotgun (WGS) entry which is preliminary data.</text>
</comment>
<dbReference type="Proteomes" id="UP001281147">
    <property type="component" value="Unassembled WGS sequence"/>
</dbReference>
<keyword evidence="2" id="KW-1185">Reference proteome</keyword>